<name>A0A1Y5I0X5_OSTTA</name>
<dbReference type="InterPro" id="IPR038450">
    <property type="entry name" value="PSII_Psb27_sf"/>
</dbReference>
<evidence type="ECO:0000313" key="1">
    <source>
        <dbReference type="EMBL" id="OUS43179.1"/>
    </source>
</evidence>
<gene>
    <name evidence="1" type="ORF">BE221DRAFT_208649</name>
</gene>
<proteinExistence type="inferred from homology"/>
<dbReference type="HAMAP" id="MF_01481">
    <property type="entry name" value="PSII_Psb27"/>
    <property type="match status" value="1"/>
</dbReference>
<dbReference type="GO" id="GO:0010206">
    <property type="term" value="P:photosystem II repair"/>
    <property type="evidence" value="ECO:0007669"/>
    <property type="project" value="InterPro"/>
</dbReference>
<accession>A0A1Y5I0X5</accession>
<dbReference type="Gene3D" id="1.20.58.810">
    <property type="entry name" value="Photosystem II Pbs27"/>
    <property type="match status" value="1"/>
</dbReference>
<dbReference type="InterPro" id="IPR025585">
    <property type="entry name" value="PSII_Psb27"/>
</dbReference>
<protein>
    <submittedName>
        <fullName evidence="1">Photosystem II Pbs27</fullName>
    </submittedName>
</protein>
<dbReference type="AlphaFoldDB" id="A0A1Y5I0X5"/>
<dbReference type="Pfam" id="PF13326">
    <property type="entry name" value="PSII_Pbs27"/>
    <property type="match status" value="1"/>
</dbReference>
<reference evidence="1" key="1">
    <citation type="submission" date="2017-04" db="EMBL/GenBank/DDBJ databases">
        <title>Population genomics of picophytoplankton unveils novel chromosome hypervariability.</title>
        <authorList>
            <consortium name="DOE Joint Genome Institute"/>
            <person name="Blanc-Mathieu R."/>
            <person name="Krasovec M."/>
            <person name="Hebrard M."/>
            <person name="Yau S."/>
            <person name="Desgranges E."/>
            <person name="Martin J."/>
            <person name="Schackwitz W."/>
            <person name="Kuo A."/>
            <person name="Salin G."/>
            <person name="Donnadieu C."/>
            <person name="Desdevises Y."/>
            <person name="Sanchez-Ferandin S."/>
            <person name="Moreau H."/>
            <person name="Rivals E."/>
            <person name="Grigoriev I.V."/>
            <person name="Grimsley N."/>
            <person name="Eyre-Walker A."/>
            <person name="Piganeau G."/>
        </authorList>
    </citation>
    <scope>NUCLEOTIDE SEQUENCE [LARGE SCALE GENOMIC DNA]</scope>
    <source>
        <strain evidence="1">RCC 1115</strain>
    </source>
</reference>
<dbReference type="EMBL" id="KZ155834">
    <property type="protein sequence ID" value="OUS43179.1"/>
    <property type="molecule type" value="Genomic_DNA"/>
</dbReference>
<organism evidence="1">
    <name type="scientific">Ostreococcus tauri</name>
    <name type="common">Marine green alga</name>
    <dbReference type="NCBI Taxonomy" id="70448"/>
    <lineage>
        <taxon>Eukaryota</taxon>
        <taxon>Viridiplantae</taxon>
        <taxon>Chlorophyta</taxon>
        <taxon>Mamiellophyceae</taxon>
        <taxon>Mamiellales</taxon>
        <taxon>Bathycoccaceae</taxon>
        <taxon>Ostreococcus</taxon>
    </lineage>
</organism>
<dbReference type="GO" id="GO:0010207">
    <property type="term" value="P:photosystem II assembly"/>
    <property type="evidence" value="ECO:0007669"/>
    <property type="project" value="InterPro"/>
</dbReference>
<sequence length="202" mass="21300">MNKARATFNVSASALFKRVAEDASRAESAPSTSRRFVALSLALAAASTASAPGANAQKFKEVCDPTEDGAECRANILAQDGIDVGAYEVGGSRSFKAANPTGAKTSFTTYQSDTLEFVGEVEALLAMDVYDGSREKAVAAFQKKSNNWSGNSKMASGRAFYNALNQLAGHYSFNGLAPIPKSRLDVVETNIAKTKELIAAGR</sequence>
<dbReference type="GO" id="GO:0009523">
    <property type="term" value="C:photosystem II"/>
    <property type="evidence" value="ECO:0007669"/>
    <property type="project" value="InterPro"/>
</dbReference>
<dbReference type="Proteomes" id="UP000195557">
    <property type="component" value="Unassembled WGS sequence"/>
</dbReference>